<name>A0A7H8QHP4_TALRU</name>
<dbReference type="SUPFAM" id="SSF47672">
    <property type="entry name" value="Transferrin receptor-like dimerisation domain"/>
    <property type="match status" value="1"/>
</dbReference>
<dbReference type="CDD" id="cd08022">
    <property type="entry name" value="M28_PSMA_like"/>
    <property type="match status" value="1"/>
</dbReference>
<dbReference type="SUPFAM" id="SSF53187">
    <property type="entry name" value="Zn-dependent exopeptidases"/>
    <property type="match status" value="1"/>
</dbReference>
<protein>
    <recommendedName>
        <fullName evidence="3">Restriction of telomere capping protein 4 C-terminal domain-containing protein</fullName>
    </recommendedName>
</protein>
<feature type="compositionally biased region" description="Low complexity" evidence="2">
    <location>
        <begin position="112"/>
        <end position="133"/>
    </location>
</feature>
<feature type="compositionally biased region" description="Basic and acidic residues" evidence="2">
    <location>
        <begin position="193"/>
        <end position="213"/>
    </location>
</feature>
<dbReference type="InterPro" id="IPR036757">
    <property type="entry name" value="TFR-like_dimer_dom_sf"/>
</dbReference>
<gene>
    <name evidence="4" type="ORF">TRUGW13939_00576</name>
</gene>
<feature type="non-terminal residue" evidence="4">
    <location>
        <position position="1"/>
    </location>
</feature>
<dbReference type="GO" id="GO:0004180">
    <property type="term" value="F:carboxypeptidase activity"/>
    <property type="evidence" value="ECO:0007669"/>
    <property type="project" value="TreeGrafter"/>
</dbReference>
<dbReference type="SUPFAM" id="SSF52025">
    <property type="entry name" value="PA domain"/>
    <property type="match status" value="1"/>
</dbReference>
<dbReference type="Pfam" id="PF02225">
    <property type="entry name" value="PA"/>
    <property type="match status" value="1"/>
</dbReference>
<keyword evidence="5" id="KW-1185">Reference proteome</keyword>
<dbReference type="PANTHER" id="PTHR10404:SF46">
    <property type="entry name" value="VACUOLAR PROTEIN SORTING-ASSOCIATED PROTEIN 70"/>
    <property type="match status" value="1"/>
</dbReference>
<dbReference type="FunFam" id="3.50.30.30:FF:000008">
    <property type="entry name" value="Glutamate carboxypeptidase 2"/>
    <property type="match status" value="1"/>
</dbReference>
<dbReference type="OrthoDB" id="5841748at2759"/>
<dbReference type="Gene3D" id="3.40.630.10">
    <property type="entry name" value="Zn peptidases"/>
    <property type="match status" value="1"/>
</dbReference>
<dbReference type="InterPro" id="IPR028094">
    <property type="entry name" value="RTC4_C"/>
</dbReference>
<dbReference type="GeneID" id="55988089"/>
<evidence type="ECO:0000259" key="3">
    <source>
        <dbReference type="SMART" id="SM01312"/>
    </source>
</evidence>
<dbReference type="Pfam" id="PF04389">
    <property type="entry name" value="Peptidase_M28"/>
    <property type="match status" value="1"/>
</dbReference>
<evidence type="ECO:0000256" key="2">
    <source>
        <dbReference type="SAM" id="MobiDB-lite"/>
    </source>
</evidence>
<evidence type="ECO:0000313" key="5">
    <source>
        <dbReference type="Proteomes" id="UP000509510"/>
    </source>
</evidence>
<dbReference type="Pfam" id="PF04253">
    <property type="entry name" value="TFR_dimer"/>
    <property type="match status" value="1"/>
</dbReference>
<dbReference type="CDD" id="cd02121">
    <property type="entry name" value="PA_GCPII_like"/>
    <property type="match status" value="1"/>
</dbReference>
<dbReference type="InterPro" id="IPR007484">
    <property type="entry name" value="Peptidase_M28"/>
</dbReference>
<dbReference type="InterPro" id="IPR039373">
    <property type="entry name" value="Peptidase_M28B"/>
</dbReference>
<dbReference type="InterPro" id="IPR046450">
    <property type="entry name" value="PA_dom_sf"/>
</dbReference>
<dbReference type="EMBL" id="CP055898">
    <property type="protein sequence ID" value="QKX53497.1"/>
    <property type="molecule type" value="Genomic_DNA"/>
</dbReference>
<accession>A0A7H8QHP4</accession>
<dbReference type="InterPro" id="IPR007365">
    <property type="entry name" value="TFR-like_dimer_dom"/>
</dbReference>
<organism evidence="4 5">
    <name type="scientific">Talaromyces rugulosus</name>
    <name type="common">Penicillium rugulosum</name>
    <dbReference type="NCBI Taxonomy" id="121627"/>
    <lineage>
        <taxon>Eukaryota</taxon>
        <taxon>Fungi</taxon>
        <taxon>Dikarya</taxon>
        <taxon>Ascomycota</taxon>
        <taxon>Pezizomycotina</taxon>
        <taxon>Eurotiomycetes</taxon>
        <taxon>Eurotiomycetidae</taxon>
        <taxon>Eurotiales</taxon>
        <taxon>Trichocomaceae</taxon>
        <taxon>Talaromyces</taxon>
        <taxon>Talaromyces sect. Islandici</taxon>
    </lineage>
</organism>
<comment type="similarity">
    <text evidence="1">Belongs to the peptidase M28 family. M28B subfamily.</text>
</comment>
<evidence type="ECO:0000256" key="1">
    <source>
        <dbReference type="ARBA" id="ARBA00005634"/>
    </source>
</evidence>
<feature type="domain" description="Restriction of telomere capping protein 4 C-terminal" evidence="3">
    <location>
        <begin position="391"/>
        <end position="512"/>
    </location>
</feature>
<feature type="compositionally biased region" description="Polar residues" evidence="2">
    <location>
        <begin position="155"/>
        <end position="170"/>
    </location>
</feature>
<dbReference type="Gene3D" id="3.50.30.30">
    <property type="match status" value="1"/>
</dbReference>
<proteinExistence type="inferred from homology"/>
<dbReference type="InterPro" id="IPR003137">
    <property type="entry name" value="PA_domain"/>
</dbReference>
<sequence>VTMTGYYEREASYASVRLTAKNYRGGPPLSIVNGKSIRQRSDSGGSTSRSIDETAEEETMSGQKNDNTGIFDDPISSSDESDQPAARGSEDEDEEEKEETRQKEGIKPTQFQSRARSQSQPYSQSQPSRTPRSTDPDLEDTFGAFSQQRKRRNNYTKSGNIHGSSSNPFPSQKRARDSQQETDYNTNGSKRRKLDDAKADSSKGFRLPKDREILSPVKAPRKDDVVDANPAPGFRMPAIFDDDSVLDRMPSDPTKIFKEPRSQPSGSTISSSLASKDAIFDEVHPVSSPLSDISLSAFPGEISLLKTKEEPEVEELAESLCPNCSAPVDADLLDEFLALPNRRLRDERRFCERHQQHKAEKEWTEKGYPVIDWEAFELRIQQYFPTLDKQLVPQNTSFFRGRLESALKSGQAKNFRLTLEGDNLENMSCGYYGPKGASRMLTAVTSKFSRRLRQLASMDNILKTAGPAAYAQAVLVPELAVLLIKQDMNVDSQEARQILRDSTEIGNRLNAAENDTIDTLNMPLSETTPLLVVQTAPARHRYPHHALRRSCTLLLGLVLFVAVCLFLFPTGLESPWPYTPWARPYPESWPHGSGLGYSDLQALLQETPKAEKIEEWSKYYTSGPHLAGRNFSQVLWTQQQWKEFGVEDTTIASYDVYINYPQDHRLALLKQRGDDYDVTFEATLEEDILEEDGTSGLADRVPTFHGYSASGNVTAPYVYANFGTYKDYEDLLAAGISIKGKIVLVKYGGIFRGLKVKRAQELGAVGVVIYTDPQEDGEITELNGYKAYPDGPARNPSAVQRGSVQFLSIAPGDPTTPGYASKPGVERQDPENAIPSIPSLPISYTEALPLLKALNGHGPNATHFNKYWQGGGLAHKGVEYNVGPTPDDVVINLYNQQEYVTTPLWNVIGVIKGSIPDEVVILGNHRDAWIAGGAGDPNSGSAALNEVIRSFGEALKAGWKPLRTIVFASWDGEEYGLVGSTEWVEEKLPWLSKTNVVYLNVDVAASGPNFDVSASPLLNKAIYEVTGLVQSPNQTIKGQTIRDTWDGYISTMGSGSDFTAFQDFAGVASLSLGFSPGPSDPVYHYHSNYDSFDWMKRFGDPDWKYHIATARLFSLLAAYFSEQPVLGLNVTDYAVGLQTYLDRIKPHAESLPKDTHFKFAPLENSISDLHNVATSFDAHAADLKSHLGDDIPWYHWWKKAKLFFQIRAVNQKYKFIERKFLYQPGLDGRNWFKHVVFAPGLWTGYSGATYPGLVESFDAGNVTNAVRWSEIIQEQIGLAVESLQ</sequence>
<evidence type="ECO:0000313" key="4">
    <source>
        <dbReference type="EMBL" id="QKX53497.1"/>
    </source>
</evidence>
<dbReference type="Gene3D" id="1.20.930.40">
    <property type="entry name" value="Transferrin receptor-like, dimerisation domain"/>
    <property type="match status" value="1"/>
</dbReference>
<reference evidence="5" key="1">
    <citation type="submission" date="2020-06" db="EMBL/GenBank/DDBJ databases">
        <title>A chromosome-scale genome assembly of Talaromyces rugulosus W13939.</title>
        <authorList>
            <person name="Wang B."/>
            <person name="Guo L."/>
            <person name="Ye K."/>
            <person name="Wang L."/>
        </authorList>
    </citation>
    <scope>NUCLEOTIDE SEQUENCE [LARGE SCALE GENOMIC DNA]</scope>
    <source>
        <strain evidence="5">W13939</strain>
    </source>
</reference>
<dbReference type="PANTHER" id="PTHR10404">
    <property type="entry name" value="N-ACETYLATED-ALPHA-LINKED ACIDIC DIPEPTIDASE"/>
    <property type="match status" value="1"/>
</dbReference>
<dbReference type="Pfam" id="PF14474">
    <property type="entry name" value="RTC4"/>
    <property type="match status" value="1"/>
</dbReference>
<dbReference type="RefSeq" id="XP_035339676.1">
    <property type="nucleotide sequence ID" value="XM_035483783.1"/>
</dbReference>
<dbReference type="KEGG" id="trg:TRUGW13939_00576"/>
<feature type="region of interest" description="Disordered" evidence="2">
    <location>
        <begin position="20"/>
        <end position="234"/>
    </location>
</feature>
<dbReference type="FunFam" id="3.40.630.10:FF:000101">
    <property type="entry name" value="N-acetylated alpha-linked acidic dipeptidase like 1"/>
    <property type="match status" value="1"/>
</dbReference>
<dbReference type="Proteomes" id="UP000509510">
    <property type="component" value="Chromosome I"/>
</dbReference>
<dbReference type="SMART" id="SM01312">
    <property type="entry name" value="RTC4"/>
    <property type="match status" value="1"/>
</dbReference>